<organism evidence="8">
    <name type="scientific">bioreactor metagenome</name>
    <dbReference type="NCBI Taxonomy" id="1076179"/>
    <lineage>
        <taxon>unclassified sequences</taxon>
        <taxon>metagenomes</taxon>
        <taxon>ecological metagenomes</taxon>
    </lineage>
</organism>
<feature type="transmembrane region" description="Helical" evidence="6">
    <location>
        <begin position="131"/>
        <end position="149"/>
    </location>
</feature>
<sequence>MTIGAVMAFTTTAHAGVMAASRYPFALSRDGLMPGFIAIESRKNKTPWVAILITGTLMGIAAQIPLDALVKAASAVILASYVLASFAVIILRESRVLNYRPTFRVPLYPFLQIFCIVTFSMMILVLGWHALRINLIVIGFSLLVFFIYGRRTSREFALMHLLERITNRKLTSHGLEQELLDVVRNRDEMVKDEFDLEVENSEVIDLPDAMCTTTLFRAIAEKLAPETGLSRDRFYDLLLEREKSSSTAINHFVAIPHLILEGEGHFQIALVRCREGAALEGAEGLVKAVFVILGTRDRRNHHLKALAAIAQIVQGPNFESRWMAARHSDQLRDILLLGKRKRTSGKN</sequence>
<keyword evidence="4 6" id="KW-1133">Transmembrane helix</keyword>
<comment type="subcellular location">
    <subcellularLocation>
        <location evidence="1">Cell membrane</location>
        <topology evidence="1">Multi-pass membrane protein</topology>
    </subcellularLocation>
</comment>
<dbReference type="Gene3D" id="1.20.1740.10">
    <property type="entry name" value="Amino acid/polyamine transporter I"/>
    <property type="match status" value="1"/>
</dbReference>
<keyword evidence="2" id="KW-1003">Cell membrane</keyword>
<evidence type="ECO:0000256" key="6">
    <source>
        <dbReference type="SAM" id="Phobius"/>
    </source>
</evidence>
<accession>A0A645E706</accession>
<dbReference type="SUPFAM" id="SSF55804">
    <property type="entry name" value="Phoshotransferase/anion transport protein"/>
    <property type="match status" value="1"/>
</dbReference>
<feature type="transmembrane region" description="Helical" evidence="6">
    <location>
        <begin position="46"/>
        <end position="66"/>
    </location>
</feature>
<dbReference type="Gene3D" id="3.40.930.10">
    <property type="entry name" value="Mannitol-specific EII, Chain A"/>
    <property type="match status" value="1"/>
</dbReference>
<evidence type="ECO:0000256" key="2">
    <source>
        <dbReference type="ARBA" id="ARBA00022475"/>
    </source>
</evidence>
<dbReference type="InterPro" id="IPR002293">
    <property type="entry name" value="AA/rel_permease1"/>
</dbReference>
<dbReference type="GO" id="GO:0005886">
    <property type="term" value="C:plasma membrane"/>
    <property type="evidence" value="ECO:0007669"/>
    <property type="project" value="UniProtKB-SubCell"/>
</dbReference>
<feature type="transmembrane region" description="Helical" evidence="6">
    <location>
        <begin position="6"/>
        <end position="25"/>
    </location>
</feature>
<feature type="domain" description="PTS EIIA type-2" evidence="7">
    <location>
        <begin position="196"/>
        <end position="338"/>
    </location>
</feature>
<evidence type="ECO:0000259" key="7">
    <source>
        <dbReference type="PROSITE" id="PS51094"/>
    </source>
</evidence>
<evidence type="ECO:0000313" key="8">
    <source>
        <dbReference type="EMBL" id="MPM96593.1"/>
    </source>
</evidence>
<proteinExistence type="predicted"/>
<dbReference type="Pfam" id="PF13520">
    <property type="entry name" value="AA_permease_2"/>
    <property type="match status" value="1"/>
</dbReference>
<feature type="transmembrane region" description="Helical" evidence="6">
    <location>
        <begin position="72"/>
        <end position="91"/>
    </location>
</feature>
<evidence type="ECO:0000256" key="5">
    <source>
        <dbReference type="ARBA" id="ARBA00023136"/>
    </source>
</evidence>
<dbReference type="InterPro" id="IPR016152">
    <property type="entry name" value="PTrfase/Anion_transptr"/>
</dbReference>
<dbReference type="Pfam" id="PF00359">
    <property type="entry name" value="PTS_EIIA_2"/>
    <property type="match status" value="1"/>
</dbReference>
<protein>
    <recommendedName>
        <fullName evidence="7">PTS EIIA type-2 domain-containing protein</fullName>
    </recommendedName>
</protein>
<dbReference type="InterPro" id="IPR050367">
    <property type="entry name" value="APC_superfamily"/>
</dbReference>
<dbReference type="InterPro" id="IPR002178">
    <property type="entry name" value="PTS_EIIA_type-2_dom"/>
</dbReference>
<evidence type="ECO:0000256" key="4">
    <source>
        <dbReference type="ARBA" id="ARBA00022989"/>
    </source>
</evidence>
<dbReference type="PANTHER" id="PTHR42770">
    <property type="entry name" value="AMINO ACID TRANSPORTER-RELATED"/>
    <property type="match status" value="1"/>
</dbReference>
<comment type="caution">
    <text evidence="8">The sequence shown here is derived from an EMBL/GenBank/DDBJ whole genome shotgun (WGS) entry which is preliminary data.</text>
</comment>
<dbReference type="AlphaFoldDB" id="A0A645E706"/>
<dbReference type="PROSITE" id="PS51094">
    <property type="entry name" value="PTS_EIIA_TYPE_2"/>
    <property type="match status" value="1"/>
</dbReference>
<name>A0A645E706_9ZZZZ</name>
<keyword evidence="3 6" id="KW-0812">Transmembrane</keyword>
<dbReference type="EMBL" id="VSSQ01042956">
    <property type="protein sequence ID" value="MPM96593.1"/>
    <property type="molecule type" value="Genomic_DNA"/>
</dbReference>
<keyword evidence="5 6" id="KW-0472">Membrane</keyword>
<reference evidence="8" key="1">
    <citation type="submission" date="2019-08" db="EMBL/GenBank/DDBJ databases">
        <authorList>
            <person name="Kucharzyk K."/>
            <person name="Murdoch R.W."/>
            <person name="Higgins S."/>
            <person name="Loffler F."/>
        </authorList>
    </citation>
    <scope>NUCLEOTIDE SEQUENCE</scope>
</reference>
<dbReference type="PANTHER" id="PTHR42770:SF7">
    <property type="entry name" value="MEMBRANE PROTEIN"/>
    <property type="match status" value="1"/>
</dbReference>
<evidence type="ECO:0000256" key="3">
    <source>
        <dbReference type="ARBA" id="ARBA00022692"/>
    </source>
</evidence>
<evidence type="ECO:0000256" key="1">
    <source>
        <dbReference type="ARBA" id="ARBA00004651"/>
    </source>
</evidence>
<dbReference type="GO" id="GO:0022857">
    <property type="term" value="F:transmembrane transporter activity"/>
    <property type="evidence" value="ECO:0007669"/>
    <property type="project" value="InterPro"/>
</dbReference>
<gene>
    <name evidence="8" type="ORF">SDC9_143758</name>
</gene>
<feature type="transmembrane region" description="Helical" evidence="6">
    <location>
        <begin position="103"/>
        <end position="125"/>
    </location>
</feature>